<feature type="transmembrane region" description="Helical" evidence="4">
    <location>
        <begin position="143"/>
        <end position="163"/>
    </location>
</feature>
<evidence type="ECO:0000256" key="3">
    <source>
        <dbReference type="ARBA" id="ARBA00023136"/>
    </source>
</evidence>
<evidence type="ECO:0000259" key="5">
    <source>
        <dbReference type="PROSITE" id="PS50850"/>
    </source>
</evidence>
<dbReference type="PROSITE" id="PS50850">
    <property type="entry name" value="MFS"/>
    <property type="match status" value="1"/>
</dbReference>
<keyword evidence="3 4" id="KW-0472">Membrane</keyword>
<dbReference type="InterPro" id="IPR020846">
    <property type="entry name" value="MFS_dom"/>
</dbReference>
<protein>
    <submittedName>
        <fullName evidence="6">ABC transporter permease</fullName>
    </submittedName>
</protein>
<dbReference type="PANTHER" id="PTHR23518:SF2">
    <property type="entry name" value="MAJOR FACILITATOR SUPERFAMILY TRANSPORTER"/>
    <property type="match status" value="1"/>
</dbReference>
<dbReference type="CDD" id="cd17370">
    <property type="entry name" value="MFS_MJ1317_like"/>
    <property type="match status" value="1"/>
</dbReference>
<feature type="transmembrane region" description="Helical" evidence="4">
    <location>
        <begin position="40"/>
        <end position="61"/>
    </location>
</feature>
<feature type="transmembrane region" description="Helical" evidence="4">
    <location>
        <begin position="370"/>
        <end position="388"/>
    </location>
</feature>
<evidence type="ECO:0000256" key="2">
    <source>
        <dbReference type="ARBA" id="ARBA00022989"/>
    </source>
</evidence>
<name>A0ABR7M7E3_9BACT</name>
<feature type="transmembrane region" description="Helical" evidence="4">
    <location>
        <begin position="169"/>
        <end position="187"/>
    </location>
</feature>
<dbReference type="Gene3D" id="1.20.1250.20">
    <property type="entry name" value="MFS general substrate transporter like domains"/>
    <property type="match status" value="2"/>
</dbReference>
<reference evidence="6 7" key="1">
    <citation type="submission" date="2016-07" db="EMBL/GenBank/DDBJ databases">
        <title>Genome analysis of Flavihumibacter stibioxidans YS-17.</title>
        <authorList>
            <person name="Shi K."/>
            <person name="Han Y."/>
            <person name="Wang G."/>
        </authorList>
    </citation>
    <scope>NUCLEOTIDE SEQUENCE [LARGE SCALE GENOMIC DNA]</scope>
    <source>
        <strain evidence="6 7">YS-17</strain>
    </source>
</reference>
<evidence type="ECO:0000256" key="1">
    <source>
        <dbReference type="ARBA" id="ARBA00022692"/>
    </source>
</evidence>
<proteinExistence type="predicted"/>
<feature type="transmembrane region" description="Helical" evidence="4">
    <location>
        <begin position="222"/>
        <end position="240"/>
    </location>
</feature>
<dbReference type="Pfam" id="PF07690">
    <property type="entry name" value="MFS_1"/>
    <property type="match status" value="2"/>
</dbReference>
<accession>A0ABR7M7E3</accession>
<feature type="domain" description="Major facilitator superfamily (MFS) profile" evidence="5">
    <location>
        <begin position="11"/>
        <end position="393"/>
    </location>
</feature>
<evidence type="ECO:0000313" key="7">
    <source>
        <dbReference type="Proteomes" id="UP000765802"/>
    </source>
</evidence>
<dbReference type="EMBL" id="MBUA01000012">
    <property type="protein sequence ID" value="MBC6490935.1"/>
    <property type="molecule type" value="Genomic_DNA"/>
</dbReference>
<dbReference type="InterPro" id="IPR011701">
    <property type="entry name" value="MFS"/>
</dbReference>
<feature type="transmembrane region" description="Helical" evidence="4">
    <location>
        <begin position="283"/>
        <end position="300"/>
    </location>
</feature>
<dbReference type="InterPro" id="IPR036259">
    <property type="entry name" value="MFS_trans_sf"/>
</dbReference>
<dbReference type="PANTHER" id="PTHR23518">
    <property type="entry name" value="C-METHYLTRANSFERASE"/>
    <property type="match status" value="1"/>
</dbReference>
<dbReference type="SUPFAM" id="SSF103473">
    <property type="entry name" value="MFS general substrate transporter"/>
    <property type="match status" value="1"/>
</dbReference>
<comment type="caution">
    <text evidence="6">The sequence shown here is derived from an EMBL/GenBank/DDBJ whole genome shotgun (WGS) entry which is preliminary data.</text>
</comment>
<keyword evidence="1 4" id="KW-0812">Transmembrane</keyword>
<keyword evidence="7" id="KW-1185">Reference proteome</keyword>
<organism evidence="6 7">
    <name type="scientific">Flavihumibacter stibioxidans</name>
    <dbReference type="NCBI Taxonomy" id="1834163"/>
    <lineage>
        <taxon>Bacteria</taxon>
        <taxon>Pseudomonadati</taxon>
        <taxon>Bacteroidota</taxon>
        <taxon>Chitinophagia</taxon>
        <taxon>Chitinophagales</taxon>
        <taxon>Chitinophagaceae</taxon>
        <taxon>Flavihumibacter</taxon>
    </lineage>
</organism>
<keyword evidence="2 4" id="KW-1133">Transmembrane helix</keyword>
<evidence type="ECO:0000313" key="6">
    <source>
        <dbReference type="EMBL" id="MBC6490935.1"/>
    </source>
</evidence>
<dbReference type="RefSeq" id="WP_187256273.1">
    <property type="nucleotide sequence ID" value="NZ_JBHULF010000014.1"/>
</dbReference>
<feature type="transmembrane region" description="Helical" evidence="4">
    <location>
        <begin position="12"/>
        <end position="33"/>
    </location>
</feature>
<gene>
    <name evidence="6" type="ORF">BC349_07815</name>
</gene>
<evidence type="ECO:0000256" key="4">
    <source>
        <dbReference type="SAM" id="Phobius"/>
    </source>
</evidence>
<dbReference type="Proteomes" id="UP000765802">
    <property type="component" value="Unassembled WGS sequence"/>
</dbReference>
<sequence length="400" mass="43943">MQKQRPLISRTVWILSLVSLFADFASEMLYPVVPVYLKEIGFSIALIGILEGFAEFVVGLSKGFFGKLSDDTGRRLPFIRWGYALSAMSKPMMAIFTWPAWIFLARSTDRMGKGLRTAARDALLAAESTHGNRGRIFSFHRGWDTVGAVLGPLFALAFLQWFPGQYRSLFFWALVPGVVSIALLFLLREKPAATQPAAHRVPFSPFSYLSYWKQSSPEYRHLLRGLLLFALGNSSDAFLLLQAKAITGSDSITIGAYIFYNIVYALSAYPMGILADRWGMKKTLVSGLLIFVAVYTGFAFNTSIAGVFILFFLYGIYAAATEGISKAWIANLAPAEKRGTAIGFYTSWQSICTLVSSSAAGLIWTAGGHTFMFLSAAALTLISLGWLVTGKIGKRPMPEG</sequence>
<feature type="transmembrane region" description="Helical" evidence="4">
    <location>
        <begin position="252"/>
        <end position="271"/>
    </location>
</feature>